<dbReference type="PRINTS" id="PR00344">
    <property type="entry name" value="BCTRLSENSOR"/>
</dbReference>
<dbReference type="InterPro" id="IPR036890">
    <property type="entry name" value="HATPase_C_sf"/>
</dbReference>
<sequence>MVPLLKEAGVTDPVAFMFDAMNASLSGIIIYTAVRKDVSDDLAGPIIDFRFMAVNRAAMQLLNLTENPQGNTMLTLFPGTQEHGFFEQYVQVVETGQPMRFETEYNADGVSGWYDVVVVKLYDGFVITFNDITTQKNAIQQIAQQNSLLNGVMDTSRNGIASIRAVRNASGVITDFRLETFNNALAASSGFTADEIRNQSIATIDPDVHTSGLFDQYVAVCETGQIQEVEYHYPKTGHWFSVAAARQETDRVVVTVTDITETKQTLLTLERQARHADVLVEELQKSNANLEQFAYIASHDLQEPLRKIQSFGDILIDQYAPNLGETGSDIIRRMQAASARMHSLIRDLLAYSRVASRTDAFKRVDLNSILHDVLTDLEATLHEKNGTIEADRLPTLTGEPLQLRQLFQNLLSNALKFTKPNLPPFIRITCEIKQSQALQTLAPTLTSGDYCCIVISDNGIGFDAQYSERIFQLFHRLHTRSAFAGTGIGLSIVKKVVDNHNGFIKADGFPGEGATFTVLLPTNT</sequence>
<evidence type="ECO:0000256" key="3">
    <source>
        <dbReference type="ARBA" id="ARBA00022553"/>
    </source>
</evidence>
<dbReference type="EMBL" id="CP014263">
    <property type="protein sequence ID" value="AQG78580.1"/>
    <property type="molecule type" value="Genomic_DNA"/>
</dbReference>
<evidence type="ECO:0000256" key="5">
    <source>
        <dbReference type="ARBA" id="ARBA00022777"/>
    </source>
</evidence>
<proteinExistence type="predicted"/>
<comment type="catalytic activity">
    <reaction evidence="1">
        <text>ATP + protein L-histidine = ADP + protein N-phospho-L-histidine.</text>
        <dbReference type="EC" id="2.7.13.3"/>
    </reaction>
</comment>
<dbReference type="CDD" id="cd00082">
    <property type="entry name" value="HisKA"/>
    <property type="match status" value="1"/>
</dbReference>
<evidence type="ECO:0000256" key="2">
    <source>
        <dbReference type="ARBA" id="ARBA00012438"/>
    </source>
</evidence>
<dbReference type="PANTHER" id="PTHR43304:SF1">
    <property type="entry name" value="PAC DOMAIN-CONTAINING PROTEIN"/>
    <property type="match status" value="1"/>
</dbReference>
<dbReference type="Gene3D" id="3.30.565.10">
    <property type="entry name" value="Histidine kinase-like ATPase, C-terminal domain"/>
    <property type="match status" value="1"/>
</dbReference>
<dbReference type="InterPro" id="IPR005467">
    <property type="entry name" value="His_kinase_dom"/>
</dbReference>
<dbReference type="PANTHER" id="PTHR43304">
    <property type="entry name" value="PHYTOCHROME-LIKE PROTEIN CPH1"/>
    <property type="match status" value="1"/>
</dbReference>
<dbReference type="InterPro" id="IPR000014">
    <property type="entry name" value="PAS"/>
</dbReference>
<keyword evidence="4" id="KW-0808">Transferase</keyword>
<dbReference type="Gene3D" id="1.10.287.130">
    <property type="match status" value="1"/>
</dbReference>
<accession>A0A1P9WTB0</accession>
<dbReference type="InterPro" id="IPR003594">
    <property type="entry name" value="HATPase_dom"/>
</dbReference>
<dbReference type="SUPFAM" id="SSF55785">
    <property type="entry name" value="PYP-like sensor domain (PAS domain)"/>
    <property type="match status" value="2"/>
</dbReference>
<name>A0A1P9WTB0_9BACT</name>
<reference evidence="7 8" key="1">
    <citation type="submission" date="2016-01" db="EMBL/GenBank/DDBJ databases">
        <authorList>
            <person name="Oliw E.H."/>
        </authorList>
    </citation>
    <scope>NUCLEOTIDE SEQUENCE [LARGE SCALE GENOMIC DNA]</scope>
    <source>
        <strain evidence="7 8">DY10</strain>
    </source>
</reference>
<dbReference type="STRING" id="1178516.AWR27_04015"/>
<dbReference type="KEGG" id="smon:AWR27_04015"/>
<keyword evidence="3" id="KW-0597">Phosphoprotein</keyword>
<gene>
    <name evidence="7" type="ORF">AWR27_04015</name>
</gene>
<keyword evidence="8" id="KW-1185">Reference proteome</keyword>
<evidence type="ECO:0000313" key="8">
    <source>
        <dbReference type="Proteomes" id="UP000187941"/>
    </source>
</evidence>
<evidence type="ECO:0000256" key="1">
    <source>
        <dbReference type="ARBA" id="ARBA00000085"/>
    </source>
</evidence>
<dbReference type="FunFam" id="3.30.565.10:FF:000006">
    <property type="entry name" value="Sensor histidine kinase WalK"/>
    <property type="match status" value="1"/>
</dbReference>
<dbReference type="InterPro" id="IPR003661">
    <property type="entry name" value="HisK_dim/P_dom"/>
</dbReference>
<dbReference type="SUPFAM" id="SSF55874">
    <property type="entry name" value="ATPase domain of HSP90 chaperone/DNA topoisomerase II/histidine kinase"/>
    <property type="match status" value="1"/>
</dbReference>
<evidence type="ECO:0000259" key="6">
    <source>
        <dbReference type="PROSITE" id="PS50109"/>
    </source>
</evidence>
<dbReference type="InterPro" id="IPR036097">
    <property type="entry name" value="HisK_dim/P_sf"/>
</dbReference>
<dbReference type="InterPro" id="IPR013656">
    <property type="entry name" value="PAS_4"/>
</dbReference>
<dbReference type="EC" id="2.7.13.3" evidence="2"/>
<dbReference type="Gene3D" id="3.30.450.20">
    <property type="entry name" value="PAS domain"/>
    <property type="match status" value="2"/>
</dbReference>
<dbReference type="InterPro" id="IPR052162">
    <property type="entry name" value="Sensor_kinase/Photoreceptor"/>
</dbReference>
<dbReference type="GO" id="GO:0000155">
    <property type="term" value="F:phosphorelay sensor kinase activity"/>
    <property type="evidence" value="ECO:0007669"/>
    <property type="project" value="InterPro"/>
</dbReference>
<dbReference type="PROSITE" id="PS50109">
    <property type="entry name" value="HIS_KIN"/>
    <property type="match status" value="1"/>
</dbReference>
<dbReference type="SMART" id="SM00387">
    <property type="entry name" value="HATPase_c"/>
    <property type="match status" value="1"/>
</dbReference>
<evidence type="ECO:0000313" key="7">
    <source>
        <dbReference type="EMBL" id="AQG78580.1"/>
    </source>
</evidence>
<dbReference type="AlphaFoldDB" id="A0A1P9WTB0"/>
<evidence type="ECO:0000256" key="4">
    <source>
        <dbReference type="ARBA" id="ARBA00022679"/>
    </source>
</evidence>
<dbReference type="Pfam" id="PF02518">
    <property type="entry name" value="HATPase_c"/>
    <property type="match status" value="1"/>
</dbReference>
<dbReference type="InterPro" id="IPR035965">
    <property type="entry name" value="PAS-like_dom_sf"/>
</dbReference>
<dbReference type="Pfam" id="PF00512">
    <property type="entry name" value="HisKA"/>
    <property type="match status" value="1"/>
</dbReference>
<dbReference type="SUPFAM" id="SSF47384">
    <property type="entry name" value="Homodimeric domain of signal transducing histidine kinase"/>
    <property type="match status" value="1"/>
</dbReference>
<dbReference type="OrthoDB" id="927680at2"/>
<protein>
    <recommendedName>
        <fullName evidence="2">histidine kinase</fullName>
        <ecNumber evidence="2">2.7.13.3</ecNumber>
    </recommendedName>
</protein>
<dbReference type="Pfam" id="PF08448">
    <property type="entry name" value="PAS_4"/>
    <property type="match status" value="1"/>
</dbReference>
<dbReference type="SMART" id="SM00388">
    <property type="entry name" value="HisKA"/>
    <property type="match status" value="1"/>
</dbReference>
<organism evidence="7 8">
    <name type="scientific">Spirosoma montaniterrae</name>
    <dbReference type="NCBI Taxonomy" id="1178516"/>
    <lineage>
        <taxon>Bacteria</taxon>
        <taxon>Pseudomonadati</taxon>
        <taxon>Bacteroidota</taxon>
        <taxon>Cytophagia</taxon>
        <taxon>Cytophagales</taxon>
        <taxon>Cytophagaceae</taxon>
        <taxon>Spirosoma</taxon>
    </lineage>
</organism>
<keyword evidence="5" id="KW-0418">Kinase</keyword>
<feature type="domain" description="Histidine kinase" evidence="6">
    <location>
        <begin position="296"/>
        <end position="524"/>
    </location>
</feature>
<dbReference type="InterPro" id="IPR004358">
    <property type="entry name" value="Sig_transdc_His_kin-like_C"/>
</dbReference>
<dbReference type="RefSeq" id="WP_077130018.1">
    <property type="nucleotide sequence ID" value="NZ_CP014263.1"/>
</dbReference>
<dbReference type="CDD" id="cd00130">
    <property type="entry name" value="PAS"/>
    <property type="match status" value="1"/>
</dbReference>
<dbReference type="Proteomes" id="UP000187941">
    <property type="component" value="Chromosome"/>
</dbReference>